<feature type="transmembrane region" description="Helical" evidence="6">
    <location>
        <begin position="134"/>
        <end position="155"/>
    </location>
</feature>
<dbReference type="AlphaFoldDB" id="A0A8C6XI33"/>
<evidence type="ECO:0000256" key="5">
    <source>
        <dbReference type="RuleBase" id="RU367088"/>
    </source>
</evidence>
<feature type="domain" description="Deubiquitinating enzyme MINDY-3/4 conserved" evidence="7">
    <location>
        <begin position="8"/>
        <end position="182"/>
    </location>
</feature>
<dbReference type="PANTHER" id="PTHR12473">
    <property type="entry name" value="UBIQUITIN CARBOXYL-TERMINAL HYDROLASE MINDY-4-RELATED"/>
    <property type="match status" value="1"/>
</dbReference>
<keyword evidence="5" id="KW-0833">Ubl conjugation pathway</keyword>
<evidence type="ECO:0000313" key="9">
    <source>
        <dbReference type="Proteomes" id="UP000694559"/>
    </source>
</evidence>
<comment type="catalytic activity">
    <reaction evidence="5">
        <text>Thiol-dependent hydrolysis of ester, thioester, amide, peptide and isopeptide bonds formed by the C-terminal Gly of ubiquitin (a 76-residue protein attached to proteins as an intracellular targeting signal).</text>
        <dbReference type="EC" id="3.4.19.12"/>
    </reaction>
</comment>
<keyword evidence="4 5" id="KW-0788">Thiol protease</keyword>
<name>A0A8C6XI33_NAJNA</name>
<evidence type="ECO:0000259" key="7">
    <source>
        <dbReference type="SMART" id="SM01174"/>
    </source>
</evidence>
<dbReference type="Pfam" id="PF13898">
    <property type="entry name" value="MINDY-3_4_CD"/>
    <property type="match status" value="1"/>
</dbReference>
<keyword evidence="2 5" id="KW-0645">Protease</keyword>
<protein>
    <recommendedName>
        <fullName evidence="5">Ubiquitin carboxyl-terminal hydrolase MINDY</fullName>
        <ecNumber evidence="5">3.4.19.12</ecNumber>
    </recommendedName>
</protein>
<dbReference type="Ensembl" id="ENSNNAT00000014701.1">
    <property type="protein sequence ID" value="ENSNNAP00000014024.1"/>
    <property type="gene ID" value="ENSNNAG00000009405.1"/>
</dbReference>
<evidence type="ECO:0000256" key="4">
    <source>
        <dbReference type="ARBA" id="ARBA00022807"/>
    </source>
</evidence>
<dbReference type="Proteomes" id="UP000694559">
    <property type="component" value="Unplaced"/>
</dbReference>
<accession>A0A8C6XI33</accession>
<comment type="similarity">
    <text evidence="1 5">Belongs to the MINDY deubiquitinase family. FAM188 subfamily.</text>
</comment>
<dbReference type="GO" id="GO:1990380">
    <property type="term" value="F:K48-linked deubiquitinase activity"/>
    <property type="evidence" value="ECO:0007669"/>
    <property type="project" value="UniProtKB-UniRule"/>
</dbReference>
<evidence type="ECO:0000313" key="8">
    <source>
        <dbReference type="Ensembl" id="ENSNNAP00000014024.1"/>
    </source>
</evidence>
<dbReference type="GO" id="GO:0004843">
    <property type="term" value="F:cysteine-type deubiquitinase activity"/>
    <property type="evidence" value="ECO:0007669"/>
    <property type="project" value="UniProtKB-UniRule"/>
</dbReference>
<dbReference type="EC" id="3.4.19.12" evidence="5"/>
<keyword evidence="6" id="KW-0472">Membrane</keyword>
<dbReference type="PANTHER" id="PTHR12473:SF17">
    <property type="entry name" value="UBIQUITIN CARBOXYL-TERMINAL HYDROLASE MINDY-3"/>
    <property type="match status" value="1"/>
</dbReference>
<proteinExistence type="inferred from homology"/>
<evidence type="ECO:0000256" key="1">
    <source>
        <dbReference type="ARBA" id="ARBA00011074"/>
    </source>
</evidence>
<evidence type="ECO:0000256" key="3">
    <source>
        <dbReference type="ARBA" id="ARBA00022801"/>
    </source>
</evidence>
<dbReference type="GO" id="GO:0071108">
    <property type="term" value="P:protein K48-linked deubiquitination"/>
    <property type="evidence" value="ECO:0007669"/>
    <property type="project" value="InterPro"/>
</dbReference>
<keyword evidence="3 5" id="KW-0378">Hydrolase</keyword>
<organism evidence="8 9">
    <name type="scientific">Naja naja</name>
    <name type="common">Indian cobra</name>
    <dbReference type="NCBI Taxonomy" id="35670"/>
    <lineage>
        <taxon>Eukaryota</taxon>
        <taxon>Metazoa</taxon>
        <taxon>Chordata</taxon>
        <taxon>Craniata</taxon>
        <taxon>Vertebrata</taxon>
        <taxon>Euteleostomi</taxon>
        <taxon>Lepidosauria</taxon>
        <taxon>Squamata</taxon>
        <taxon>Bifurcata</taxon>
        <taxon>Unidentata</taxon>
        <taxon>Episquamata</taxon>
        <taxon>Toxicofera</taxon>
        <taxon>Serpentes</taxon>
        <taxon>Colubroidea</taxon>
        <taxon>Elapidae</taxon>
        <taxon>Elapinae</taxon>
        <taxon>Naja</taxon>
    </lineage>
</organism>
<comment type="function">
    <text evidence="5">Hydrolase that can remove 'Lys-48'-linked conjugated ubiquitin from proteins.</text>
</comment>
<evidence type="ECO:0000256" key="6">
    <source>
        <dbReference type="SAM" id="Phobius"/>
    </source>
</evidence>
<dbReference type="InterPro" id="IPR025257">
    <property type="entry name" value="MINDY-3/4_CD"/>
</dbReference>
<dbReference type="OMA" id="THYCINF"/>
<dbReference type="SMART" id="SM01174">
    <property type="entry name" value="DUF4205"/>
    <property type="match status" value="1"/>
</dbReference>
<reference evidence="8" key="2">
    <citation type="submission" date="2025-09" db="UniProtKB">
        <authorList>
            <consortium name="Ensembl"/>
        </authorList>
    </citation>
    <scope>IDENTIFICATION</scope>
</reference>
<keyword evidence="6" id="KW-0812">Transmembrane</keyword>
<dbReference type="OrthoDB" id="9981542at2759"/>
<reference evidence="8" key="1">
    <citation type="submission" date="2025-08" db="UniProtKB">
        <authorList>
            <consortium name="Ensembl"/>
        </authorList>
    </citation>
    <scope>IDENTIFICATION</scope>
</reference>
<dbReference type="GO" id="GO:0006508">
    <property type="term" value="P:proteolysis"/>
    <property type="evidence" value="ECO:0007669"/>
    <property type="project" value="UniProtKB-KW"/>
</dbReference>
<evidence type="ECO:0000256" key="2">
    <source>
        <dbReference type="ARBA" id="ARBA00022670"/>
    </source>
</evidence>
<dbReference type="GeneTree" id="ENSGT00940000155958"/>
<dbReference type="InterPro" id="IPR039785">
    <property type="entry name" value="MINY3/4"/>
</dbReference>
<sequence length="184" mass="21162">MAELEEMIPLVWGKKTSHGLAETIFCRWTQGFVFSDSESTALEQFEGGPCAVIAPVQAFLLKKLFTCEKSTWRQSQEEEQKNLLCHALCEILEMTCSDQSESYCLATWQRGNPVEETAHVSESSDCLIWFSRSFCPLFLIFFINILSLGYSIYIVDILTELDWVQISQVTHYCINFFLKNQDNL</sequence>
<keyword evidence="9" id="KW-1185">Reference proteome</keyword>
<keyword evidence="6" id="KW-1133">Transmembrane helix</keyword>